<dbReference type="InterPro" id="IPR010920">
    <property type="entry name" value="LSM_dom_sf"/>
</dbReference>
<dbReference type="GO" id="GO:0008381">
    <property type="term" value="F:mechanosensitive monoatomic ion channel activity"/>
    <property type="evidence" value="ECO:0007669"/>
    <property type="project" value="InterPro"/>
</dbReference>
<gene>
    <name evidence="7" type="ordered locus">Hbut_0913</name>
</gene>
<feature type="transmembrane region" description="Helical" evidence="5">
    <location>
        <begin position="23"/>
        <end position="44"/>
    </location>
</feature>
<dbReference type="Pfam" id="PF00924">
    <property type="entry name" value="MS_channel_2nd"/>
    <property type="match status" value="1"/>
</dbReference>
<protein>
    <recommendedName>
        <fullName evidence="6">Mechanosensitive ion channel MscS domain-containing protein</fullName>
    </recommendedName>
</protein>
<comment type="subcellular location">
    <subcellularLocation>
        <location evidence="1">Membrane</location>
    </subcellularLocation>
</comment>
<dbReference type="KEGG" id="hbu:Hbut_0913"/>
<dbReference type="PANTHER" id="PTHR30221:SF1">
    <property type="entry name" value="SMALL-CONDUCTANCE MECHANOSENSITIVE CHANNEL"/>
    <property type="match status" value="1"/>
</dbReference>
<evidence type="ECO:0000256" key="1">
    <source>
        <dbReference type="ARBA" id="ARBA00004370"/>
    </source>
</evidence>
<keyword evidence="2 5" id="KW-0812">Transmembrane</keyword>
<organism evidence="7 8">
    <name type="scientific">Hyperthermus butylicus (strain DSM 5456 / JCM 9403 / PLM1-5)</name>
    <dbReference type="NCBI Taxonomy" id="415426"/>
    <lineage>
        <taxon>Archaea</taxon>
        <taxon>Thermoproteota</taxon>
        <taxon>Thermoprotei</taxon>
        <taxon>Desulfurococcales</taxon>
        <taxon>Pyrodictiaceae</taxon>
        <taxon>Hyperthermus</taxon>
    </lineage>
</organism>
<dbReference type="InterPro" id="IPR023408">
    <property type="entry name" value="MscS_beta-dom_sf"/>
</dbReference>
<keyword evidence="3 5" id="KW-1133">Transmembrane helix</keyword>
<dbReference type="InterPro" id="IPR006685">
    <property type="entry name" value="MscS_channel_2nd"/>
</dbReference>
<dbReference type="InterPro" id="IPR045275">
    <property type="entry name" value="MscS_archaea/bacteria_type"/>
</dbReference>
<evidence type="ECO:0000313" key="7">
    <source>
        <dbReference type="EMBL" id="ABM80761.1"/>
    </source>
</evidence>
<keyword evidence="8" id="KW-1185">Reference proteome</keyword>
<feature type="transmembrane region" description="Helical" evidence="5">
    <location>
        <begin position="91"/>
        <end position="118"/>
    </location>
</feature>
<dbReference type="EnsemblBacteria" id="ABM80761">
    <property type="protein sequence ID" value="ABM80761"/>
    <property type="gene ID" value="Hbut_0913"/>
</dbReference>
<dbReference type="SUPFAM" id="SSF50182">
    <property type="entry name" value="Sm-like ribonucleoproteins"/>
    <property type="match status" value="1"/>
</dbReference>
<evidence type="ECO:0000256" key="5">
    <source>
        <dbReference type="SAM" id="Phobius"/>
    </source>
</evidence>
<evidence type="ECO:0000259" key="6">
    <source>
        <dbReference type="Pfam" id="PF00924"/>
    </source>
</evidence>
<reference evidence="7 8" key="1">
    <citation type="journal article" date="2007" name="Archaea">
        <title>The genome of Hyperthermus butylicus: a sulfur-reducing, peptide fermenting, neutrophilic Crenarchaeote growing up to 108 degrees C.</title>
        <authorList>
            <person name="Brugger K."/>
            <person name="Chen L."/>
            <person name="Stark M."/>
            <person name="Zibat A."/>
            <person name="Redder P."/>
            <person name="Ruepp A."/>
            <person name="Awayez M."/>
            <person name="She Q."/>
            <person name="Garrett R.A."/>
            <person name="Klenk H.P."/>
        </authorList>
    </citation>
    <scope>NUCLEOTIDE SEQUENCE [LARGE SCALE GENOMIC DNA]</scope>
    <source>
        <strain evidence="8">DSM 5456 / JCM 9403 / PLM1-5</strain>
    </source>
</reference>
<dbReference type="STRING" id="415426.Hbut_0913"/>
<feature type="domain" description="Mechanosensitive ion channel MscS" evidence="6">
    <location>
        <begin position="126"/>
        <end position="174"/>
    </location>
</feature>
<evidence type="ECO:0000256" key="2">
    <source>
        <dbReference type="ARBA" id="ARBA00022692"/>
    </source>
</evidence>
<dbReference type="PANTHER" id="PTHR30221">
    <property type="entry name" value="SMALL-CONDUCTANCE MECHANOSENSITIVE CHANNEL"/>
    <property type="match status" value="1"/>
</dbReference>
<dbReference type="Gene3D" id="2.30.30.60">
    <property type="match status" value="1"/>
</dbReference>
<sequence length="278" mass="30911">MEITDAVAQLNTTKILIYVKNTLLGPIVKLVLLAIIVFITLRIVRFILGRLQRRDVISSTVAEHLYKLTSLAVYATAAVIIIYMFTSIREVIYALIAIFVAILAANWSMIADITAYYIMLASRQVYRSASLVELPRLGVKGKIVSINMLHTRIRTPAGRIVYIPNHIIVSEPIVQLTGIQGVISLELEVKLPKDVRTSNSLEYIERKIRNILGEARIATRPQDIVVLVDEATVDKARLIVQVPIAGVEPRPSTINNVVSILVNGLKELEPSIRVKTVT</sequence>
<evidence type="ECO:0000313" key="8">
    <source>
        <dbReference type="Proteomes" id="UP000002593"/>
    </source>
</evidence>
<dbReference type="HOGENOM" id="CLU_999683_0_0_2"/>
<dbReference type="EMBL" id="CP000493">
    <property type="protein sequence ID" value="ABM80761.1"/>
    <property type="molecule type" value="Genomic_DNA"/>
</dbReference>
<evidence type="ECO:0000256" key="3">
    <source>
        <dbReference type="ARBA" id="ARBA00022989"/>
    </source>
</evidence>
<dbReference type="GO" id="GO:0016020">
    <property type="term" value="C:membrane"/>
    <property type="evidence" value="ECO:0007669"/>
    <property type="project" value="UniProtKB-SubCell"/>
</dbReference>
<evidence type="ECO:0000256" key="4">
    <source>
        <dbReference type="ARBA" id="ARBA00023136"/>
    </source>
</evidence>
<dbReference type="Proteomes" id="UP000002593">
    <property type="component" value="Chromosome"/>
</dbReference>
<feature type="transmembrane region" description="Helical" evidence="5">
    <location>
        <begin position="65"/>
        <end position="85"/>
    </location>
</feature>
<accession>A2BLA0</accession>
<name>A2BLA0_HYPBU</name>
<dbReference type="eggNOG" id="arCOG01568">
    <property type="taxonomic scope" value="Archaea"/>
</dbReference>
<dbReference type="AlphaFoldDB" id="A2BLA0"/>
<keyword evidence="4 5" id="KW-0472">Membrane</keyword>
<proteinExistence type="predicted"/>